<accession>A0A2P2K0M2</accession>
<dbReference type="EMBL" id="GGEC01018771">
    <property type="protein sequence ID" value="MBW99254.1"/>
    <property type="molecule type" value="Transcribed_RNA"/>
</dbReference>
<dbReference type="AlphaFoldDB" id="A0A2P2K0M2"/>
<organism evidence="1">
    <name type="scientific">Rhizophora mucronata</name>
    <name type="common">Asiatic mangrove</name>
    <dbReference type="NCBI Taxonomy" id="61149"/>
    <lineage>
        <taxon>Eukaryota</taxon>
        <taxon>Viridiplantae</taxon>
        <taxon>Streptophyta</taxon>
        <taxon>Embryophyta</taxon>
        <taxon>Tracheophyta</taxon>
        <taxon>Spermatophyta</taxon>
        <taxon>Magnoliopsida</taxon>
        <taxon>eudicotyledons</taxon>
        <taxon>Gunneridae</taxon>
        <taxon>Pentapetalae</taxon>
        <taxon>rosids</taxon>
        <taxon>fabids</taxon>
        <taxon>Malpighiales</taxon>
        <taxon>Rhizophoraceae</taxon>
        <taxon>Rhizophora</taxon>
    </lineage>
</organism>
<name>A0A2P2K0M2_RHIMU</name>
<sequence length="55" mass="6747">MICSHYLMDAHTFYYQAIVHQKKQVVPGRRSQLFQQDLTRRMEQEFPYQEKPKCL</sequence>
<evidence type="ECO:0000313" key="1">
    <source>
        <dbReference type="EMBL" id="MBW99254.1"/>
    </source>
</evidence>
<proteinExistence type="predicted"/>
<protein>
    <submittedName>
        <fullName evidence="1">Uncharacterized protein</fullName>
    </submittedName>
</protein>
<reference evidence="1" key="1">
    <citation type="submission" date="2018-02" db="EMBL/GenBank/DDBJ databases">
        <title>Rhizophora mucronata_Transcriptome.</title>
        <authorList>
            <person name="Meera S.P."/>
            <person name="Sreeshan A."/>
            <person name="Augustine A."/>
        </authorList>
    </citation>
    <scope>NUCLEOTIDE SEQUENCE</scope>
    <source>
        <tissue evidence="1">Leaf</tissue>
    </source>
</reference>